<dbReference type="EC" id="2.7.8.31" evidence="9"/>
<dbReference type="Proteomes" id="UP001232063">
    <property type="component" value="Unassembled WGS sequence"/>
</dbReference>
<dbReference type="Pfam" id="PF13727">
    <property type="entry name" value="CoA_binding_3"/>
    <property type="match status" value="1"/>
</dbReference>
<dbReference type="InterPro" id="IPR017475">
    <property type="entry name" value="EPS_sugar_tfrase"/>
</dbReference>
<protein>
    <submittedName>
        <fullName evidence="9">Undecaprenyl-phosphate glucose phosphotransferase</fullName>
        <ecNumber evidence="9">2.7.8.31</ecNumber>
    </submittedName>
</protein>
<accession>A0AAE3RAY8</accession>
<organism evidence="9 10">
    <name type="scientific">Xanthocytophaga agilis</name>
    <dbReference type="NCBI Taxonomy" id="3048010"/>
    <lineage>
        <taxon>Bacteria</taxon>
        <taxon>Pseudomonadati</taxon>
        <taxon>Bacteroidota</taxon>
        <taxon>Cytophagia</taxon>
        <taxon>Cytophagales</taxon>
        <taxon>Rhodocytophagaceae</taxon>
        <taxon>Xanthocytophaga</taxon>
    </lineage>
</organism>
<feature type="transmembrane region" description="Helical" evidence="7">
    <location>
        <begin position="12"/>
        <end position="31"/>
    </location>
</feature>
<sequence length="469" mass="55166">MQRNSPYSKFIGLVLLIVDFFLLDAACRSAYQWRHHYSIDYSNYYVDFLRIFQLAWIPASLGVVLLRDVNIYRSLLKTRKFFSTLVYTFAFHALLIFVFIIGFRDKYYDLSRAFLSAAYLFSFGATFLFRVVISIILRYGIKLRENENRVVIVGAGYAGNDLYHYIIGNKGKETKFMGFFDDQPELPNLVIKGRLEHLKDYCKENQITEIYYAKSLNNTELIKDLADFADEHFIYFKIAPDFRGLMQRKVNIDFYDTVPIMTFRQEPLQVWSNRTLKRIFDIVFSLAVILLVFPWLFLIIGIAIKINSRGPIFFKQPRSGRKNKLFNCYKFRTMYVNNESNSKQATRGDKRITKVGAFLRKTSLDEMPQFFNVLMGDMSVVGPRPHMLKHTEEYSQMIEKYLIRHFVTPGITGHAQVNGFRGETGSDPKLMRKRLEYDTWYMENWSLWLDIKIIVQTVTNIFQGEENAF</sequence>
<dbReference type="NCBIfam" id="TIGR03023">
    <property type="entry name" value="WcaJ_sugtrans"/>
    <property type="match status" value="1"/>
</dbReference>
<keyword evidence="10" id="KW-1185">Reference proteome</keyword>
<dbReference type="Gene3D" id="3.40.50.720">
    <property type="entry name" value="NAD(P)-binding Rossmann-like Domain"/>
    <property type="match status" value="1"/>
</dbReference>
<dbReference type="PANTHER" id="PTHR30576:SF0">
    <property type="entry name" value="UNDECAPRENYL-PHOSPHATE N-ACETYLGALACTOSAMINYL 1-PHOSPHATE TRANSFERASE-RELATED"/>
    <property type="match status" value="1"/>
</dbReference>
<proteinExistence type="inferred from homology"/>
<dbReference type="InterPro" id="IPR003362">
    <property type="entry name" value="Bact_transf"/>
</dbReference>
<dbReference type="EMBL" id="JASJOU010000023">
    <property type="protein sequence ID" value="MDJ1506495.1"/>
    <property type="molecule type" value="Genomic_DNA"/>
</dbReference>
<name>A0AAE3RAY8_9BACT</name>
<dbReference type="GO" id="GO:0016020">
    <property type="term" value="C:membrane"/>
    <property type="evidence" value="ECO:0007669"/>
    <property type="project" value="UniProtKB-SubCell"/>
</dbReference>
<comment type="subcellular location">
    <subcellularLocation>
        <location evidence="1">Membrane</location>
        <topology evidence="1">Multi-pass membrane protein</topology>
    </subcellularLocation>
</comment>
<reference evidence="9" key="1">
    <citation type="submission" date="2023-05" db="EMBL/GenBank/DDBJ databases">
        <authorList>
            <person name="Zhang X."/>
        </authorList>
    </citation>
    <scope>NUCLEOTIDE SEQUENCE</scope>
    <source>
        <strain evidence="9">BD1B2-1</strain>
    </source>
</reference>
<evidence type="ECO:0000256" key="7">
    <source>
        <dbReference type="SAM" id="Phobius"/>
    </source>
</evidence>
<evidence type="ECO:0000256" key="4">
    <source>
        <dbReference type="ARBA" id="ARBA00022692"/>
    </source>
</evidence>
<feature type="transmembrane region" description="Helical" evidence="7">
    <location>
        <begin position="282"/>
        <end position="304"/>
    </location>
</feature>
<dbReference type="InterPro" id="IPR017473">
    <property type="entry name" value="Undecaprenyl-P_gluc_Ptfrase"/>
</dbReference>
<gene>
    <name evidence="9" type="ORF">QNI22_37945</name>
</gene>
<feature type="transmembrane region" description="Helical" evidence="7">
    <location>
        <begin position="113"/>
        <end position="137"/>
    </location>
</feature>
<keyword evidence="3 9" id="KW-0808">Transferase</keyword>
<evidence type="ECO:0000256" key="5">
    <source>
        <dbReference type="ARBA" id="ARBA00022989"/>
    </source>
</evidence>
<keyword evidence="5 7" id="KW-1133">Transmembrane helix</keyword>
<dbReference type="NCBIfam" id="TIGR03025">
    <property type="entry name" value="EPS_sugtrans"/>
    <property type="match status" value="1"/>
</dbReference>
<dbReference type="Pfam" id="PF02397">
    <property type="entry name" value="Bac_transf"/>
    <property type="match status" value="1"/>
</dbReference>
<keyword evidence="6 7" id="KW-0472">Membrane</keyword>
<comment type="similarity">
    <text evidence="2">Belongs to the bacterial sugar transferase family.</text>
</comment>
<evidence type="ECO:0000256" key="3">
    <source>
        <dbReference type="ARBA" id="ARBA00022679"/>
    </source>
</evidence>
<feature type="transmembrane region" description="Helical" evidence="7">
    <location>
        <begin position="51"/>
        <end position="69"/>
    </location>
</feature>
<feature type="domain" description="Bacterial sugar transferase" evidence="8">
    <location>
        <begin position="277"/>
        <end position="462"/>
    </location>
</feature>
<evidence type="ECO:0000259" key="8">
    <source>
        <dbReference type="Pfam" id="PF02397"/>
    </source>
</evidence>
<dbReference type="AlphaFoldDB" id="A0AAE3RAY8"/>
<evidence type="ECO:0000256" key="2">
    <source>
        <dbReference type="ARBA" id="ARBA00006464"/>
    </source>
</evidence>
<dbReference type="PANTHER" id="PTHR30576">
    <property type="entry name" value="COLANIC BIOSYNTHESIS UDP-GLUCOSE LIPID CARRIER TRANSFERASE"/>
    <property type="match status" value="1"/>
</dbReference>
<comment type="caution">
    <text evidence="9">The sequence shown here is derived from an EMBL/GenBank/DDBJ whole genome shotgun (WGS) entry which is preliminary data.</text>
</comment>
<evidence type="ECO:0000313" key="10">
    <source>
        <dbReference type="Proteomes" id="UP001232063"/>
    </source>
</evidence>
<evidence type="ECO:0000313" key="9">
    <source>
        <dbReference type="EMBL" id="MDJ1506495.1"/>
    </source>
</evidence>
<evidence type="ECO:0000256" key="1">
    <source>
        <dbReference type="ARBA" id="ARBA00004141"/>
    </source>
</evidence>
<dbReference type="GO" id="GO:0089702">
    <property type="term" value="F:undecaprenyl-phosphate glucose phosphotransferase activity"/>
    <property type="evidence" value="ECO:0007669"/>
    <property type="project" value="UniProtKB-EC"/>
</dbReference>
<feature type="transmembrane region" description="Helical" evidence="7">
    <location>
        <begin position="81"/>
        <end position="101"/>
    </location>
</feature>
<keyword evidence="4 7" id="KW-0812">Transmembrane</keyword>
<evidence type="ECO:0000256" key="6">
    <source>
        <dbReference type="ARBA" id="ARBA00023136"/>
    </source>
</evidence>
<dbReference type="RefSeq" id="WP_314519463.1">
    <property type="nucleotide sequence ID" value="NZ_JASJOU010000023.1"/>
</dbReference>